<gene>
    <name evidence="1" type="ORF">OVA965_LOCUS11631</name>
    <name evidence="2" type="ORF">TMI583_LOCUS11635</name>
</gene>
<evidence type="ECO:0000313" key="1">
    <source>
        <dbReference type="EMBL" id="CAF0940862.1"/>
    </source>
</evidence>
<protein>
    <submittedName>
        <fullName evidence="2">Uncharacterized protein</fullName>
    </submittedName>
</protein>
<dbReference type="SUPFAM" id="SSF144052">
    <property type="entry name" value="Thermophilic metalloprotease-like"/>
    <property type="match status" value="1"/>
</dbReference>
<evidence type="ECO:0000313" key="2">
    <source>
        <dbReference type="EMBL" id="CAF3715992.1"/>
    </source>
</evidence>
<evidence type="ECO:0000313" key="3">
    <source>
        <dbReference type="Proteomes" id="UP000682733"/>
    </source>
</evidence>
<dbReference type="Proteomes" id="UP000677228">
    <property type="component" value="Unassembled WGS sequence"/>
</dbReference>
<dbReference type="Proteomes" id="UP000682733">
    <property type="component" value="Unassembled WGS sequence"/>
</dbReference>
<accession>A0A8S2I446</accession>
<dbReference type="AlphaFoldDB" id="A0A8S2I446"/>
<name>A0A8S2I446_9BILA</name>
<dbReference type="EMBL" id="CAJOBA010004540">
    <property type="protein sequence ID" value="CAF3715992.1"/>
    <property type="molecule type" value="Genomic_DNA"/>
</dbReference>
<organism evidence="2 3">
    <name type="scientific">Didymodactylos carnosus</name>
    <dbReference type="NCBI Taxonomy" id="1234261"/>
    <lineage>
        <taxon>Eukaryota</taxon>
        <taxon>Metazoa</taxon>
        <taxon>Spiralia</taxon>
        <taxon>Gnathifera</taxon>
        <taxon>Rotifera</taxon>
        <taxon>Eurotatoria</taxon>
        <taxon>Bdelloidea</taxon>
        <taxon>Philodinida</taxon>
        <taxon>Philodinidae</taxon>
        <taxon>Didymodactylos</taxon>
    </lineage>
</organism>
<sequence length="447" mass="50854">MSVKLLHSDTTRLKSPIRDTVRQMSDKCMTQIRKAVSVIHPSLTVDILYSEQRAKSDPAATTVSTNIDHLSLESNGNDATVTTNYSPKKPFAPHAFVLVERVKSSVRNILDDSIKLQDSEHLFILYDELVLLNQIITAAYSDMFSSRKLIELMNFTKFSTDQILTKLNELKANDCVVLIQSQQFRFNDYHIRLELFKRKIKIIEHVHLDIIKLDEYENYVESLVFSPVKYHDLAYGLKSIVDQCQHIQVVCMDGSECYYEGGMNECKLNIGDYEGMSDVGGTYPIGEVFTEAKDLLKMNGNLTIWSYPSLENTVEVPPQPIKLTIKNGQLEFNPTNNEPQNCTETFNKLLTLIKDGEGDICVRKFGLGLNEGMGKHAIVQDIFAFERQHGMHISLGKKHNVSKAATIKKKETRFHINVFVDVKTITVDDTIIFDNGKYLLENLCEKK</sequence>
<dbReference type="EMBL" id="CAJNOK010004535">
    <property type="protein sequence ID" value="CAF0940862.1"/>
    <property type="molecule type" value="Genomic_DNA"/>
</dbReference>
<comment type="caution">
    <text evidence="2">The sequence shown here is derived from an EMBL/GenBank/DDBJ whole genome shotgun (WGS) entry which is preliminary data.</text>
</comment>
<proteinExistence type="predicted"/>
<reference evidence="2" key="1">
    <citation type="submission" date="2021-02" db="EMBL/GenBank/DDBJ databases">
        <authorList>
            <person name="Nowell W R."/>
        </authorList>
    </citation>
    <scope>NUCLEOTIDE SEQUENCE</scope>
</reference>